<dbReference type="Proteomes" id="UP000824881">
    <property type="component" value="Unassembled WGS sequence"/>
</dbReference>
<reference evidence="1 2" key="1">
    <citation type="journal article" date="2021" name="Appl. Environ. Microbiol.">
        <title>Genetic linkage and physical mapping for an oyster mushroom Pleurotus cornucopiae and QTL analysis for the trait cap color.</title>
        <authorList>
            <person name="Zhang Y."/>
            <person name="Gao W."/>
            <person name="Sonnenberg A."/>
            <person name="Chen Q."/>
            <person name="Zhang J."/>
            <person name="Huang C."/>
        </authorList>
    </citation>
    <scope>NUCLEOTIDE SEQUENCE [LARGE SCALE GENOMIC DNA]</scope>
    <source>
        <strain evidence="1">CCMSSC00406</strain>
    </source>
</reference>
<evidence type="ECO:0000313" key="2">
    <source>
        <dbReference type="Proteomes" id="UP000824881"/>
    </source>
</evidence>
<comment type="caution">
    <text evidence="1">The sequence shown here is derived from an EMBL/GenBank/DDBJ whole genome shotgun (WGS) entry which is preliminary data.</text>
</comment>
<name>A0ACB7ISQ6_PLECO</name>
<sequence length="909" mass="95247">MKGVLLWSVLSAGCALAVTPLSSVKRVTNLPIVANKFIVEVDSTSDIPTKRSNPHDALYDSLRKRAIGFKVDREFNTQGLFVGAALTLSDAQDVAQIQSTTGVKSIRPVRAFDRPKPVKVQVVKGPDDPALPPDSESTHVITGVDKLHAQGITGAGIKIGILDTGIDYTHPTLGGAFGPGNKVIGGFDLVGDDYDGTNTPVPDPDPLDQCAGHGTHVAGIIGANPDNAFNISGVAFQASLSAYRVFGCVGFVTDDVLVDALLRGFNEGQDILTLSLGGADGWTESVSAVVASRIAATGKVVTIAAGNDGASGAWYTSSPGNGKKHETSSWHLYELFAGIDVISVASLDNTVVPLQTAQVHGVTHDPIIYQDTFPLPINDTRPIFATSTDVTVVDDACNPLPDSTPDLSGFVVIVRRGTCTFVQKLQNVAAKGATVTLIYDNGSGFGAIETGEFVASFIQAADGEFLVQQFAAGQGVSLSFPQSGGLIQFPDPAGGLISSFTSYGPSNDFFFKPAVAAPGGNILSTLPVNLGLFGIESGTSMATPFVAGSAALLFQARGKSAAVGRSARTLFETTAQRVPSTHTDGDPLQTLTQQGAGLINVFNAIHTTTIVSPGELILNDTAHFKGTQQFTVRNAGSSAKTYTLRHIPAGTAVTVTPGTIFPADGPVPLSTDFASVSLSTSKFTLGPGKTQTVTARFTPPAAADPSTFPVFSGFIQIESGTEQVQVSYLGLKASLKDKQVIDNTDFFFGVPTPVLTDPNGEVQTSPRNYSFLASDFPTLIFRLAFGSPKVVVDLVSPTINFKPTLNTRALGDAHGSFFSFPHRVNTGSFAQVPTIGTVFELDFTTRNNDDPNDNGFVSVAIDPPTFANGTTIPNGQFRLLLRALRVTGDPTNEADFESFLSPIIGVNAP</sequence>
<dbReference type="EMBL" id="WQMT02000007">
    <property type="protein sequence ID" value="KAG9220554.1"/>
    <property type="molecule type" value="Genomic_DNA"/>
</dbReference>
<organism evidence="1 2">
    <name type="scientific">Pleurotus cornucopiae</name>
    <name type="common">Cornucopia mushroom</name>
    <dbReference type="NCBI Taxonomy" id="5321"/>
    <lineage>
        <taxon>Eukaryota</taxon>
        <taxon>Fungi</taxon>
        <taxon>Dikarya</taxon>
        <taxon>Basidiomycota</taxon>
        <taxon>Agaricomycotina</taxon>
        <taxon>Agaricomycetes</taxon>
        <taxon>Agaricomycetidae</taxon>
        <taxon>Agaricales</taxon>
        <taxon>Pleurotineae</taxon>
        <taxon>Pleurotaceae</taxon>
        <taxon>Pleurotus</taxon>
    </lineage>
</organism>
<gene>
    <name evidence="1" type="ORF">CCMSSC00406_0004010</name>
</gene>
<evidence type="ECO:0000313" key="1">
    <source>
        <dbReference type="EMBL" id="KAG9220554.1"/>
    </source>
</evidence>
<protein>
    <submittedName>
        <fullName evidence="1">Uncharacterized protein</fullName>
    </submittedName>
</protein>
<accession>A0ACB7ISQ6</accession>
<keyword evidence="2" id="KW-1185">Reference proteome</keyword>
<proteinExistence type="predicted"/>